<name>A0ABQ9YU76_9CRUS</name>
<reference evidence="2 3" key="1">
    <citation type="journal article" date="2023" name="Nucleic Acids Res.">
        <title>The hologenome of Daphnia magna reveals possible DNA methylation and microbiome-mediated evolution of the host genome.</title>
        <authorList>
            <person name="Chaturvedi A."/>
            <person name="Li X."/>
            <person name="Dhandapani V."/>
            <person name="Marshall H."/>
            <person name="Kissane S."/>
            <person name="Cuenca-Cambronero M."/>
            <person name="Asole G."/>
            <person name="Calvet F."/>
            <person name="Ruiz-Romero M."/>
            <person name="Marangio P."/>
            <person name="Guigo R."/>
            <person name="Rago D."/>
            <person name="Mirbahai L."/>
            <person name="Eastwood N."/>
            <person name="Colbourne J.K."/>
            <person name="Zhou J."/>
            <person name="Mallon E."/>
            <person name="Orsini L."/>
        </authorList>
    </citation>
    <scope>NUCLEOTIDE SEQUENCE [LARGE SCALE GENOMIC DNA]</scope>
    <source>
        <strain evidence="2">LRV0_1</strain>
    </source>
</reference>
<evidence type="ECO:0000256" key="1">
    <source>
        <dbReference type="SAM" id="MobiDB-lite"/>
    </source>
</evidence>
<dbReference type="EMBL" id="JAOYFB010000001">
    <property type="protein sequence ID" value="KAK4004206.1"/>
    <property type="molecule type" value="Genomic_DNA"/>
</dbReference>
<feature type="region of interest" description="Disordered" evidence="1">
    <location>
        <begin position="1"/>
        <end position="55"/>
    </location>
</feature>
<keyword evidence="3" id="KW-1185">Reference proteome</keyword>
<evidence type="ECO:0008006" key="4">
    <source>
        <dbReference type="Google" id="ProtNLM"/>
    </source>
</evidence>
<organism evidence="2 3">
    <name type="scientific">Daphnia magna</name>
    <dbReference type="NCBI Taxonomy" id="35525"/>
    <lineage>
        <taxon>Eukaryota</taxon>
        <taxon>Metazoa</taxon>
        <taxon>Ecdysozoa</taxon>
        <taxon>Arthropoda</taxon>
        <taxon>Crustacea</taxon>
        <taxon>Branchiopoda</taxon>
        <taxon>Diplostraca</taxon>
        <taxon>Cladocera</taxon>
        <taxon>Anomopoda</taxon>
        <taxon>Daphniidae</taxon>
        <taxon>Daphnia</taxon>
    </lineage>
</organism>
<evidence type="ECO:0000313" key="2">
    <source>
        <dbReference type="EMBL" id="KAK4004206.1"/>
    </source>
</evidence>
<comment type="caution">
    <text evidence="2">The sequence shown here is derived from an EMBL/GenBank/DDBJ whole genome shotgun (WGS) entry which is preliminary data.</text>
</comment>
<proteinExistence type="predicted"/>
<gene>
    <name evidence="2" type="ORF">OUZ56_005948</name>
</gene>
<evidence type="ECO:0000313" key="3">
    <source>
        <dbReference type="Proteomes" id="UP001234178"/>
    </source>
</evidence>
<sequence length="178" mass="19930">MNFTSTSFSHSTRRNYGGTMPPKPTKSRGSSSRERVELEKEIDIDSYSNSGDSDCETGLNEEEFCGNSGKGASSSQSILTYRIKLPALFFEFIHDQKGGRGFKVKCLLCHKNKTKYGKNGKPKKNIRHISLISWLHGKKKMPSPKLSLLAGTKEQSDTKTQEELDEAILNQTVLELPR</sequence>
<protein>
    <recommendedName>
        <fullName evidence="4">BED-type domain-containing protein</fullName>
    </recommendedName>
</protein>
<feature type="compositionally biased region" description="Low complexity" evidence="1">
    <location>
        <begin position="1"/>
        <end position="10"/>
    </location>
</feature>
<accession>A0ABQ9YU76</accession>
<dbReference type="Proteomes" id="UP001234178">
    <property type="component" value="Unassembled WGS sequence"/>
</dbReference>
<feature type="compositionally biased region" description="Basic and acidic residues" evidence="1">
    <location>
        <begin position="31"/>
        <end position="43"/>
    </location>
</feature>